<reference evidence="3" key="1">
    <citation type="submission" date="2014-01" db="EMBL/GenBank/DDBJ databases">
        <title>The Genome Sequence of Anopheles melas CM1001059_A (V2).</title>
        <authorList>
            <consortium name="The Broad Institute Genomics Platform"/>
            <person name="Neafsey D.E."/>
            <person name="Besansky N."/>
            <person name="Howell P."/>
            <person name="Walton C."/>
            <person name="Young S.K."/>
            <person name="Zeng Q."/>
            <person name="Gargeya S."/>
            <person name="Fitzgerald M."/>
            <person name="Haas B."/>
            <person name="Abouelleil A."/>
            <person name="Allen A.W."/>
            <person name="Alvarado L."/>
            <person name="Arachchi H.M."/>
            <person name="Berlin A.M."/>
            <person name="Chapman S.B."/>
            <person name="Gainer-Dewar J."/>
            <person name="Goldberg J."/>
            <person name="Griggs A."/>
            <person name="Gujja S."/>
            <person name="Hansen M."/>
            <person name="Howarth C."/>
            <person name="Imamovic A."/>
            <person name="Ireland A."/>
            <person name="Larimer J."/>
            <person name="McCowan C."/>
            <person name="Murphy C."/>
            <person name="Pearson M."/>
            <person name="Poon T.W."/>
            <person name="Priest M."/>
            <person name="Roberts A."/>
            <person name="Saif S."/>
            <person name="Shea T."/>
            <person name="Sisk P."/>
            <person name="Sykes S."/>
            <person name="Wortman J."/>
            <person name="Nusbaum C."/>
            <person name="Birren B."/>
        </authorList>
    </citation>
    <scope>NUCLEOTIDE SEQUENCE [LARGE SCALE GENOMIC DNA]</scope>
    <source>
        <strain evidence="3">CM1001059</strain>
    </source>
</reference>
<protein>
    <submittedName>
        <fullName evidence="2">Uncharacterized protein</fullName>
    </submittedName>
</protein>
<dbReference type="AlphaFoldDB" id="A0A182U7T5"/>
<sequence length="301" mass="31508">MAMAIVCTANARCLFIFCRTSDNRDFICSYFPVESGRFSKCITSLTPFEKASPLGNVSYGVNAFSIGVPSDIRFSPMLAGSSISNVSGSGGRSDGTHSSSVFVFGGDGGRGGSIKQGAVEVDGTCRDCSAASFSASSMSFINEQSSDKTVQLASCSAGCVGTVSAGAAGRDDEEGDSSMDWSAARFSASKMSLTNEDSSVIYFQSSNIPSGGGSLNPGYSIIFRTSYFMRTLSTSPSLSSECCTASPFDPNSCSPEWVIFASSSQPGGYPNMRIRYTCSGRSREPSPRAPRKPSLKAPGLK</sequence>
<evidence type="ECO:0000313" key="2">
    <source>
        <dbReference type="EnsemblMetazoa" id="AMEC015475-PA"/>
    </source>
</evidence>
<dbReference type="VEuPathDB" id="VectorBase:AMEC015475"/>
<dbReference type="EnsemblMetazoa" id="AMEC015475-RA">
    <property type="protein sequence ID" value="AMEC015475-PA"/>
    <property type="gene ID" value="AMEC015475"/>
</dbReference>
<organism evidence="2 3">
    <name type="scientific">Anopheles melas</name>
    <dbReference type="NCBI Taxonomy" id="34690"/>
    <lineage>
        <taxon>Eukaryota</taxon>
        <taxon>Metazoa</taxon>
        <taxon>Ecdysozoa</taxon>
        <taxon>Arthropoda</taxon>
        <taxon>Hexapoda</taxon>
        <taxon>Insecta</taxon>
        <taxon>Pterygota</taxon>
        <taxon>Neoptera</taxon>
        <taxon>Endopterygota</taxon>
        <taxon>Diptera</taxon>
        <taxon>Nematocera</taxon>
        <taxon>Culicoidea</taxon>
        <taxon>Culicidae</taxon>
        <taxon>Anophelinae</taxon>
        <taxon>Anopheles</taxon>
    </lineage>
</organism>
<reference evidence="2" key="2">
    <citation type="submission" date="2020-05" db="UniProtKB">
        <authorList>
            <consortium name="EnsemblMetazoa"/>
        </authorList>
    </citation>
    <scope>IDENTIFICATION</scope>
    <source>
        <strain evidence="2">CM1001059</strain>
    </source>
</reference>
<dbReference type="Proteomes" id="UP000075902">
    <property type="component" value="Unassembled WGS sequence"/>
</dbReference>
<feature type="region of interest" description="Disordered" evidence="1">
    <location>
        <begin position="277"/>
        <end position="301"/>
    </location>
</feature>
<evidence type="ECO:0000256" key="1">
    <source>
        <dbReference type="SAM" id="MobiDB-lite"/>
    </source>
</evidence>
<keyword evidence="3" id="KW-1185">Reference proteome</keyword>
<accession>A0A182U7T5</accession>
<name>A0A182U7T5_9DIPT</name>
<proteinExistence type="predicted"/>
<evidence type="ECO:0000313" key="3">
    <source>
        <dbReference type="Proteomes" id="UP000075902"/>
    </source>
</evidence>